<dbReference type="InterPro" id="IPR043502">
    <property type="entry name" value="DNA/RNA_pol_sf"/>
</dbReference>
<sequence length="1249" mass="142192">MENERNELREKVAYLKKERSMLSWEDTDKEKGTTNKASKAFEPKKKGNNVDKKDKSISRENDADADFPDPLVGKVVMRPAIQGVRKPMMETRLPKDRLEIMLEEMEEFRGELKSMRRAMESGGRHQGESQSRGLEPGEWPLPAPPGPSEKNTGIKVTSNVQLVPPRNGPIKTRKQEETEWMEIGKEGKIKKAQGKNPVEDIKTTPKISKLNRDRGEPQRKEEATKVVEEQNKSRIKDREGAVRRAPKTSAVIIKSDKPDFSYAGVMKKVREKIDLTTLGIENSRIRKALNGGTIIEIPGKDVAEKADNLAAKIQEVINKEKIEANIKRPTIKGEIRVFGFDESVSEEEICEGICTLGKCLSKDVEIGKIRQTLNRSHTVWIRCPLTAAIKSANEGKIRLGWTIAKIELLKARPVQCFKCWQYGHMRGNCTAKADYSSACFNCGENGHALLSCHAAPRCVVCEGHGRDSDHRMGSGSCDAVGKIGQTTKQTIRRTEEEKQPVRRTAGIGLQVANEGTTPTCVRSQGSSIPDITWATPEAIGLIEEWKKTTEINKKDRTISKVELEKIGREYVHMALEWACAVGKTETEWISVEDRQRWLQRITREACDSTAPRHRPRVPRKQTYWWNESIAEKRRECIEQRRLWTRSKRRQNEREIRRHEQDYTEAKKQLRREIKIAKTKAWQELVEDVNRDPWGLPYLIVLKKLRKSSPGITETMDEEKIDKLLDSLFPSGIEHDPTADWRDLEWNEEEWGVDYGEVERAVKRRRSNNKALGPDGVGVRAIKNVPTEMMIQIAECFQMCMRMGEFPTEWKRAKLALIPKGDPQKEEKEDELPKVRPICLLNEVGKAFERIIDSRIKSWMNRHPEAQISKDQYGFMEGRSTSDALIEVQNIVAEMGRKKGGLTLAVSLDVANAFNSLPWPVIREAMIRKGFPEYIRRIIDSYLSGRTIEYALEGGRIGVKKMTAGVPQGSILGPLLWNIGYDYVLQTELDPGCRVICYADDTMVISTANNMEDLIDKANSMISKVIGRTRELGLKVSPSKTEVVLFYGRTRPKEVAKVTVEGETIVAKDCMKYLGIILDNRLNFKEHFRYIEKKTTKVVRALSGLMPNLKGPGEHKRRLYANVVTSVLTYGAPVWSDALGACKKNQAPLRRLSRTLAVRVVSAHRTISYEAATLLARMPPLPLLARLRKRVYYRLKDLHRKGEWSRETEKEIRAGEELLLRRQWQIHLNDAGLAGARTRDAIRPVLDEQK</sequence>
<keyword evidence="1" id="KW-0863">Zinc-finger</keyword>
<keyword evidence="1" id="KW-0862">Zinc</keyword>
<evidence type="ECO:0000259" key="5">
    <source>
        <dbReference type="PROSITE" id="PS50878"/>
    </source>
</evidence>
<feature type="domain" description="Reverse transcriptase" evidence="5">
    <location>
        <begin position="798"/>
        <end position="1077"/>
    </location>
</feature>
<dbReference type="GO" id="GO:0008270">
    <property type="term" value="F:zinc ion binding"/>
    <property type="evidence" value="ECO:0007669"/>
    <property type="project" value="UniProtKB-KW"/>
</dbReference>
<dbReference type="InterPro" id="IPR001878">
    <property type="entry name" value="Znf_CCHC"/>
</dbReference>
<dbReference type="AlphaFoldDB" id="A0A0J7NJI3"/>
<feature type="compositionally biased region" description="Basic and acidic residues" evidence="3">
    <location>
        <begin position="19"/>
        <end position="62"/>
    </location>
</feature>
<evidence type="ECO:0000256" key="3">
    <source>
        <dbReference type="SAM" id="MobiDB-lite"/>
    </source>
</evidence>
<dbReference type="OrthoDB" id="7555308at2759"/>
<feature type="coiled-coil region" evidence="2">
    <location>
        <begin position="648"/>
        <end position="679"/>
    </location>
</feature>
<feature type="region of interest" description="Disordered" evidence="3">
    <location>
        <begin position="202"/>
        <end position="243"/>
    </location>
</feature>
<dbReference type="GO" id="GO:0003964">
    <property type="term" value="F:RNA-directed DNA polymerase activity"/>
    <property type="evidence" value="ECO:0007669"/>
    <property type="project" value="UniProtKB-KW"/>
</dbReference>
<dbReference type="PaxDb" id="67767-A0A0J7NJI3"/>
<dbReference type="SUPFAM" id="SSF57756">
    <property type="entry name" value="Retrovirus zinc finger-like domains"/>
    <property type="match status" value="1"/>
</dbReference>
<feature type="region of interest" description="Disordered" evidence="3">
    <location>
        <begin position="115"/>
        <end position="153"/>
    </location>
</feature>
<reference evidence="6 7" key="1">
    <citation type="submission" date="2015-04" db="EMBL/GenBank/DDBJ databases">
        <title>Lasius niger genome sequencing.</title>
        <authorList>
            <person name="Konorov E.A."/>
            <person name="Nikitin M.A."/>
            <person name="Kirill M.V."/>
            <person name="Chang P."/>
        </authorList>
    </citation>
    <scope>NUCLEOTIDE SEQUENCE [LARGE SCALE GENOMIC DNA]</scope>
    <source>
        <tissue evidence="6">Whole</tissue>
    </source>
</reference>
<dbReference type="Gene3D" id="4.10.60.10">
    <property type="entry name" value="Zinc finger, CCHC-type"/>
    <property type="match status" value="1"/>
</dbReference>
<dbReference type="GO" id="GO:0003676">
    <property type="term" value="F:nucleic acid binding"/>
    <property type="evidence" value="ECO:0007669"/>
    <property type="project" value="InterPro"/>
</dbReference>
<dbReference type="PANTHER" id="PTHR19446">
    <property type="entry name" value="REVERSE TRANSCRIPTASES"/>
    <property type="match status" value="1"/>
</dbReference>
<dbReference type="SUPFAM" id="SSF56672">
    <property type="entry name" value="DNA/RNA polymerases"/>
    <property type="match status" value="1"/>
</dbReference>
<evidence type="ECO:0000256" key="2">
    <source>
        <dbReference type="SAM" id="Coils"/>
    </source>
</evidence>
<dbReference type="PROSITE" id="PS50158">
    <property type="entry name" value="ZF_CCHC"/>
    <property type="match status" value="2"/>
</dbReference>
<evidence type="ECO:0000259" key="4">
    <source>
        <dbReference type="PROSITE" id="PS50158"/>
    </source>
</evidence>
<keyword evidence="2" id="KW-0175">Coiled coil</keyword>
<comment type="caution">
    <text evidence="6">The sequence shown here is derived from an EMBL/GenBank/DDBJ whole genome shotgun (WGS) entry which is preliminary data.</text>
</comment>
<dbReference type="PROSITE" id="PS50878">
    <property type="entry name" value="RT_POL"/>
    <property type="match status" value="1"/>
</dbReference>
<feature type="domain" description="CCHC-type" evidence="4">
    <location>
        <begin position="439"/>
        <end position="452"/>
    </location>
</feature>
<organism evidence="6 7">
    <name type="scientific">Lasius niger</name>
    <name type="common">Black garden ant</name>
    <dbReference type="NCBI Taxonomy" id="67767"/>
    <lineage>
        <taxon>Eukaryota</taxon>
        <taxon>Metazoa</taxon>
        <taxon>Ecdysozoa</taxon>
        <taxon>Arthropoda</taxon>
        <taxon>Hexapoda</taxon>
        <taxon>Insecta</taxon>
        <taxon>Pterygota</taxon>
        <taxon>Neoptera</taxon>
        <taxon>Endopterygota</taxon>
        <taxon>Hymenoptera</taxon>
        <taxon>Apocrita</taxon>
        <taxon>Aculeata</taxon>
        <taxon>Formicoidea</taxon>
        <taxon>Formicidae</taxon>
        <taxon>Formicinae</taxon>
        <taxon>Lasius</taxon>
        <taxon>Lasius</taxon>
    </lineage>
</organism>
<feature type="region of interest" description="Disordered" evidence="3">
    <location>
        <begin position="19"/>
        <end position="70"/>
    </location>
</feature>
<keyword evidence="7" id="KW-1185">Reference proteome</keyword>
<dbReference type="InterPro" id="IPR036875">
    <property type="entry name" value="Znf_CCHC_sf"/>
</dbReference>
<dbReference type="Proteomes" id="UP000036403">
    <property type="component" value="Unassembled WGS sequence"/>
</dbReference>
<dbReference type="CDD" id="cd01650">
    <property type="entry name" value="RT_nLTR_like"/>
    <property type="match status" value="1"/>
</dbReference>
<evidence type="ECO:0000256" key="1">
    <source>
        <dbReference type="PROSITE-ProRule" id="PRU00047"/>
    </source>
</evidence>
<dbReference type="EMBL" id="LBMM01004261">
    <property type="protein sequence ID" value="KMQ92650.1"/>
    <property type="molecule type" value="Genomic_DNA"/>
</dbReference>
<gene>
    <name evidence="6" type="ORF">RF55_7332</name>
</gene>
<keyword evidence="6" id="KW-0548">Nucleotidyltransferase</keyword>
<keyword evidence="6" id="KW-0695">RNA-directed DNA polymerase</keyword>
<evidence type="ECO:0000313" key="7">
    <source>
        <dbReference type="Proteomes" id="UP000036403"/>
    </source>
</evidence>
<dbReference type="SMART" id="SM00343">
    <property type="entry name" value="ZnF_C2HC"/>
    <property type="match status" value="2"/>
</dbReference>
<feature type="compositionally biased region" description="Basic and acidic residues" evidence="3">
    <location>
        <begin position="210"/>
        <end position="242"/>
    </location>
</feature>
<dbReference type="InterPro" id="IPR000477">
    <property type="entry name" value="RT_dom"/>
</dbReference>
<name>A0A0J7NJI3_LASNI</name>
<feature type="compositionally biased region" description="Basic and acidic residues" evidence="3">
    <location>
        <begin position="115"/>
        <end position="127"/>
    </location>
</feature>
<protein>
    <submittedName>
        <fullName evidence="6">Reverse transcriptase</fullName>
    </submittedName>
</protein>
<keyword evidence="6" id="KW-0808">Transferase</keyword>
<feature type="domain" description="CCHC-type" evidence="4">
    <location>
        <begin position="416"/>
        <end position="429"/>
    </location>
</feature>
<dbReference type="Pfam" id="PF00078">
    <property type="entry name" value="RVT_1"/>
    <property type="match status" value="1"/>
</dbReference>
<keyword evidence="1" id="KW-0479">Metal-binding</keyword>
<accession>A0A0J7NJI3</accession>
<proteinExistence type="predicted"/>
<evidence type="ECO:0000313" key="6">
    <source>
        <dbReference type="EMBL" id="KMQ92650.1"/>
    </source>
</evidence>